<dbReference type="Proteomes" id="UP000606274">
    <property type="component" value="Unassembled WGS sequence"/>
</dbReference>
<proteinExistence type="predicted"/>
<dbReference type="InterPro" id="IPR027937">
    <property type="entry name" value="PRCD"/>
</dbReference>
<dbReference type="AlphaFoldDB" id="A0A8T0BZF9"/>
<accession>A0A8T0BZF9</accession>
<dbReference type="EMBL" id="JABFDY010000001">
    <property type="protein sequence ID" value="KAF7711070.1"/>
    <property type="molecule type" value="Genomic_DNA"/>
</dbReference>
<sequence>MCTTIMVLTTVAVILRRRFSNRVKPCSISLFSPSEKPEGKRLFGGALSAEFLLDVTAARGRQQLKETLNIHVHSRSTRLINANQGYA</sequence>
<reference evidence="1" key="1">
    <citation type="submission" date="2020-08" db="EMBL/GenBank/DDBJ databases">
        <title>Chromosome-level assembly of Southern catfish (Silurus meridionalis) provides insights into visual adaptation to the nocturnal and benthic lifestyles.</title>
        <authorList>
            <person name="Zhang Y."/>
            <person name="Wang D."/>
            <person name="Peng Z."/>
        </authorList>
    </citation>
    <scope>NUCLEOTIDE SEQUENCE</scope>
    <source>
        <strain evidence="1">SWU-2019-XX</strain>
        <tissue evidence="1">Muscle</tissue>
    </source>
</reference>
<name>A0A8T0BZF9_SILME</name>
<evidence type="ECO:0000313" key="1">
    <source>
        <dbReference type="EMBL" id="KAF7711070.1"/>
    </source>
</evidence>
<dbReference type="GO" id="GO:0042622">
    <property type="term" value="C:photoreceptor outer segment membrane"/>
    <property type="evidence" value="ECO:0007669"/>
    <property type="project" value="InterPro"/>
</dbReference>
<gene>
    <name evidence="1" type="ORF">HF521_000081</name>
</gene>
<keyword evidence="2" id="KW-1185">Reference proteome</keyword>
<organism evidence="1 2">
    <name type="scientific">Silurus meridionalis</name>
    <name type="common">Southern catfish</name>
    <name type="synonym">Silurus soldatovi meridionalis</name>
    <dbReference type="NCBI Taxonomy" id="175797"/>
    <lineage>
        <taxon>Eukaryota</taxon>
        <taxon>Metazoa</taxon>
        <taxon>Chordata</taxon>
        <taxon>Craniata</taxon>
        <taxon>Vertebrata</taxon>
        <taxon>Euteleostomi</taxon>
        <taxon>Actinopterygii</taxon>
        <taxon>Neopterygii</taxon>
        <taxon>Teleostei</taxon>
        <taxon>Ostariophysi</taxon>
        <taxon>Siluriformes</taxon>
        <taxon>Siluridae</taxon>
        <taxon>Silurus</taxon>
    </lineage>
</organism>
<comment type="caution">
    <text evidence="1">The sequence shown here is derived from an EMBL/GenBank/DDBJ whole genome shotgun (WGS) entry which is preliminary data.</text>
</comment>
<dbReference type="Pfam" id="PF15201">
    <property type="entry name" value="Rod_cone_degen"/>
    <property type="match status" value="1"/>
</dbReference>
<protein>
    <submittedName>
        <fullName evidence="1">Uncharacterized protein</fullName>
    </submittedName>
</protein>
<evidence type="ECO:0000313" key="2">
    <source>
        <dbReference type="Proteomes" id="UP000606274"/>
    </source>
</evidence>